<evidence type="ECO:0000313" key="3">
    <source>
        <dbReference type="Proteomes" id="UP000807504"/>
    </source>
</evidence>
<dbReference type="AlphaFoldDB" id="A0A8T0F4L7"/>
<protein>
    <submittedName>
        <fullName evidence="2">Uncharacterized protein</fullName>
    </submittedName>
</protein>
<keyword evidence="3" id="KW-1185">Reference proteome</keyword>
<reference evidence="2" key="2">
    <citation type="submission" date="2020-06" db="EMBL/GenBank/DDBJ databases">
        <authorList>
            <person name="Sheffer M."/>
        </authorList>
    </citation>
    <scope>NUCLEOTIDE SEQUENCE</scope>
</reference>
<gene>
    <name evidence="2" type="ORF">HNY73_013602</name>
</gene>
<name>A0A8T0F4L7_ARGBR</name>
<sequence length="482" mass="54633">MLVKAILKAIDEFEIKQVHKNRNLDEGNSSRSLVFKISKRINKTSKQQDIATDHKITSNNCNLREELKVSGLLNSEISSKSNLEDNISIKHLIETGTHGDAEHPVTRDAPKSAVQDIKNLGPVLRRTSKRIILRVTKPSFEVNDKELAGQKIKVPFCDTAKQGLNYGRMGRRKGGRKTLSEAISPKPEPVRRGRGRPRTVNRDVSVQKTEKIVSVKGSKASMKSLAIINHADSSSVWTLVPKEFVNSDYFKSQVLKMQERTPRGKRPQKILRASHVQKIPQIPFSSRENTKVQFPKIPPVAMKPAVEQHPRNLPSAPSRPTVIYFKAPKNGLDEMEVNAPVLNRINLPDQQQVEAFSPEEHQFSSHLRQNYGYDAALEYIYGVSYQNIKINDLSIRNMISDLKQSNVECNSQFNQQYYLQNRHPVCQENKEEPNIEFAFQSNGYAMRTESPPMQDGSYISCSQVIVDAIRILYDDESILGYS</sequence>
<reference evidence="2" key="1">
    <citation type="journal article" date="2020" name="bioRxiv">
        <title>Chromosome-level reference genome of the European wasp spider Argiope bruennichi: a resource for studies on range expansion and evolutionary adaptation.</title>
        <authorList>
            <person name="Sheffer M.M."/>
            <person name="Hoppe A."/>
            <person name="Krehenwinkel H."/>
            <person name="Uhl G."/>
            <person name="Kuss A.W."/>
            <person name="Jensen L."/>
            <person name="Jensen C."/>
            <person name="Gillespie R.G."/>
            <person name="Hoff K.J."/>
            <person name="Prost S."/>
        </authorList>
    </citation>
    <scope>NUCLEOTIDE SEQUENCE</scope>
</reference>
<accession>A0A8T0F4L7</accession>
<comment type="caution">
    <text evidence="2">The sequence shown here is derived from an EMBL/GenBank/DDBJ whole genome shotgun (WGS) entry which is preliminary data.</text>
</comment>
<dbReference type="EMBL" id="JABXBU010001863">
    <property type="protein sequence ID" value="KAF8783442.1"/>
    <property type="molecule type" value="Genomic_DNA"/>
</dbReference>
<proteinExistence type="predicted"/>
<feature type="region of interest" description="Disordered" evidence="1">
    <location>
        <begin position="165"/>
        <end position="203"/>
    </location>
</feature>
<organism evidence="2 3">
    <name type="scientific">Argiope bruennichi</name>
    <name type="common">Wasp spider</name>
    <name type="synonym">Aranea bruennichi</name>
    <dbReference type="NCBI Taxonomy" id="94029"/>
    <lineage>
        <taxon>Eukaryota</taxon>
        <taxon>Metazoa</taxon>
        <taxon>Ecdysozoa</taxon>
        <taxon>Arthropoda</taxon>
        <taxon>Chelicerata</taxon>
        <taxon>Arachnida</taxon>
        <taxon>Araneae</taxon>
        <taxon>Araneomorphae</taxon>
        <taxon>Entelegynae</taxon>
        <taxon>Araneoidea</taxon>
        <taxon>Araneidae</taxon>
        <taxon>Argiope</taxon>
    </lineage>
</organism>
<dbReference type="Proteomes" id="UP000807504">
    <property type="component" value="Unassembled WGS sequence"/>
</dbReference>
<evidence type="ECO:0000313" key="2">
    <source>
        <dbReference type="EMBL" id="KAF8783442.1"/>
    </source>
</evidence>
<evidence type="ECO:0000256" key="1">
    <source>
        <dbReference type="SAM" id="MobiDB-lite"/>
    </source>
</evidence>